<comment type="similarity">
    <text evidence="1">Belongs to the UPF0045 family.</text>
</comment>
<protein>
    <recommendedName>
        <fullName evidence="2">Thiamine-binding protein domain-containing protein</fullName>
    </recommendedName>
</protein>
<evidence type="ECO:0000313" key="6">
    <source>
        <dbReference type="Proteomes" id="UP000439591"/>
    </source>
</evidence>
<dbReference type="NCBIfam" id="TIGR00106">
    <property type="entry name" value="MTH1187 family thiamine-binding protein"/>
    <property type="match status" value="1"/>
</dbReference>
<evidence type="ECO:0000313" key="4">
    <source>
        <dbReference type="EMBL" id="CAA0096472.1"/>
    </source>
</evidence>
<dbReference type="Gene3D" id="3.30.70.930">
    <property type="match status" value="1"/>
</dbReference>
<dbReference type="EMBL" id="CACSIM010000002">
    <property type="protein sequence ID" value="CAA0096472.1"/>
    <property type="molecule type" value="Genomic_DNA"/>
</dbReference>
<reference evidence="5 6" key="1">
    <citation type="submission" date="2019-11" db="EMBL/GenBank/DDBJ databases">
        <authorList>
            <person name="Holert J."/>
        </authorList>
    </citation>
    <scope>NUCLEOTIDE SEQUENCE [LARGE SCALE GENOMIC DNA]</scope>
    <source>
        <strain evidence="4">BC3_2A</strain>
        <strain evidence="3">SB11_1A</strain>
    </source>
</reference>
<feature type="domain" description="Thiamine-binding protein" evidence="2">
    <location>
        <begin position="5"/>
        <end position="95"/>
    </location>
</feature>
<dbReference type="Proteomes" id="UP000435877">
    <property type="component" value="Unassembled WGS sequence"/>
</dbReference>
<dbReference type="Proteomes" id="UP000439591">
    <property type="component" value="Unassembled WGS sequence"/>
</dbReference>
<dbReference type="PANTHER" id="PTHR33777">
    <property type="entry name" value="UPF0045 PROTEIN ECM15"/>
    <property type="match status" value="1"/>
</dbReference>
<dbReference type="InterPro" id="IPR002767">
    <property type="entry name" value="Thiamine_BP"/>
</dbReference>
<name>A0A5S9NHE7_9GAMM</name>
<sequence length="102" mass="11636">MKVIVDFCITPLNVGASLTPYIAECQKIIAEMGLSYQLHAYGTNIEGKWEVVMESIKRCHIRLHEMGAPRLSTQLKIGTRSDREQTMTDKVEHVQRYIAEQS</sequence>
<proteinExistence type="inferred from homology"/>
<dbReference type="PANTHER" id="PTHR33777:SF1">
    <property type="entry name" value="UPF0045 PROTEIN ECM15"/>
    <property type="match status" value="1"/>
</dbReference>
<dbReference type="GO" id="GO:0005829">
    <property type="term" value="C:cytosol"/>
    <property type="evidence" value="ECO:0007669"/>
    <property type="project" value="TreeGrafter"/>
</dbReference>
<dbReference type="RefSeq" id="WP_159268435.1">
    <property type="nucleotide sequence ID" value="NZ_CACSIK010000001.1"/>
</dbReference>
<evidence type="ECO:0000313" key="3">
    <source>
        <dbReference type="EMBL" id="CAA0089601.1"/>
    </source>
</evidence>
<evidence type="ECO:0000259" key="2">
    <source>
        <dbReference type="Pfam" id="PF01910"/>
    </source>
</evidence>
<dbReference type="Pfam" id="PF01910">
    <property type="entry name" value="Thiamine_BP"/>
    <property type="match status" value="1"/>
</dbReference>
<dbReference type="AlphaFoldDB" id="A0A5S9NHE7"/>
<accession>A0A5S9NHE7</accession>
<gene>
    <name evidence="3" type="ORF">IHBHHGIJ_01820</name>
    <name evidence="4" type="ORF">KFEGEMFD_01422</name>
</gene>
<evidence type="ECO:0000256" key="1">
    <source>
        <dbReference type="ARBA" id="ARBA00010272"/>
    </source>
</evidence>
<dbReference type="SUPFAM" id="SSF89957">
    <property type="entry name" value="MTH1187/YkoF-like"/>
    <property type="match status" value="1"/>
</dbReference>
<evidence type="ECO:0000313" key="5">
    <source>
        <dbReference type="Proteomes" id="UP000435877"/>
    </source>
</evidence>
<dbReference type="InterPro" id="IPR029756">
    <property type="entry name" value="MTH1187/YkoF-like"/>
</dbReference>
<organism evidence="3 5">
    <name type="scientific">Zhongshania aliphaticivorans</name>
    <dbReference type="NCBI Taxonomy" id="1470434"/>
    <lineage>
        <taxon>Bacteria</taxon>
        <taxon>Pseudomonadati</taxon>
        <taxon>Pseudomonadota</taxon>
        <taxon>Gammaproteobacteria</taxon>
        <taxon>Cellvibrionales</taxon>
        <taxon>Spongiibacteraceae</taxon>
        <taxon>Zhongshania</taxon>
    </lineage>
</organism>
<keyword evidence="5" id="KW-1185">Reference proteome</keyword>
<dbReference type="OrthoDB" id="9793516at2"/>
<dbReference type="InterPro" id="IPR051614">
    <property type="entry name" value="UPF0045_domain"/>
</dbReference>
<dbReference type="EMBL" id="CACSIK010000001">
    <property type="protein sequence ID" value="CAA0089601.1"/>
    <property type="molecule type" value="Genomic_DNA"/>
</dbReference>